<dbReference type="PANTHER" id="PTHR33119:SF1">
    <property type="entry name" value="FE2OG DIOXYGENASE DOMAIN-CONTAINING PROTEIN"/>
    <property type="match status" value="1"/>
</dbReference>
<dbReference type="Pfam" id="PF14033">
    <property type="entry name" value="DUF4246"/>
    <property type="match status" value="1"/>
</dbReference>
<evidence type="ECO:0000259" key="1">
    <source>
        <dbReference type="Pfam" id="PF14033"/>
    </source>
</evidence>
<gene>
    <name evidence="3" type="ORF">HK099_000866</name>
</gene>
<dbReference type="InterPro" id="IPR025340">
    <property type="entry name" value="DUF4246"/>
</dbReference>
<feature type="domain" description="DUF4246" evidence="1">
    <location>
        <begin position="71"/>
        <end position="455"/>
    </location>
</feature>
<dbReference type="InterPro" id="IPR049207">
    <property type="entry name" value="DUF4246_N"/>
</dbReference>
<reference evidence="3" key="1">
    <citation type="submission" date="2020-05" db="EMBL/GenBank/DDBJ databases">
        <title>Phylogenomic resolution of chytrid fungi.</title>
        <authorList>
            <person name="Stajich J.E."/>
            <person name="Amses K."/>
            <person name="Simmons R."/>
            <person name="Seto K."/>
            <person name="Myers J."/>
            <person name="Bonds A."/>
            <person name="Quandt C.A."/>
            <person name="Barry K."/>
            <person name="Liu P."/>
            <person name="Grigoriev I."/>
            <person name="Longcore J.E."/>
            <person name="James T.Y."/>
        </authorList>
    </citation>
    <scope>NUCLEOTIDE SEQUENCE</scope>
    <source>
        <strain evidence="3">JEL0476</strain>
    </source>
</reference>
<feature type="domain" description="DUF4246" evidence="2">
    <location>
        <begin position="7"/>
        <end position="61"/>
    </location>
</feature>
<dbReference type="InterPro" id="IPR049192">
    <property type="entry name" value="DUF4246_C"/>
</dbReference>
<accession>A0AAD5XXA1</accession>
<evidence type="ECO:0000313" key="4">
    <source>
        <dbReference type="Proteomes" id="UP001211065"/>
    </source>
</evidence>
<protein>
    <submittedName>
        <fullName evidence="3">Uncharacterized protein</fullName>
    </submittedName>
</protein>
<dbReference type="PANTHER" id="PTHR33119">
    <property type="entry name" value="IFI3P"/>
    <property type="match status" value="1"/>
</dbReference>
<dbReference type="Proteomes" id="UP001211065">
    <property type="component" value="Unassembled WGS sequence"/>
</dbReference>
<organism evidence="3 4">
    <name type="scientific">Clydaea vesicula</name>
    <dbReference type="NCBI Taxonomy" id="447962"/>
    <lineage>
        <taxon>Eukaryota</taxon>
        <taxon>Fungi</taxon>
        <taxon>Fungi incertae sedis</taxon>
        <taxon>Chytridiomycota</taxon>
        <taxon>Chytridiomycota incertae sedis</taxon>
        <taxon>Chytridiomycetes</taxon>
        <taxon>Lobulomycetales</taxon>
        <taxon>Lobulomycetaceae</taxon>
        <taxon>Clydaea</taxon>
    </lineage>
</organism>
<sequence>MQKNIADQNKEEFRSHVTDFTYEAITTYELKLLSIINQIIEKPFWYQKINNQEIRSKWYKELQDSEQFPVKMIDFALEELLYKANNEFFVKKLPDGACITCGPVEETFISDNLINNELLEDLKKCVSVLENVPDSEKDWHPYSNNLVLDLVHPSLYCIKSGKTLSKDGNTIMLSADGNDVFQWIPSDVFIDADYSAKLLSPINSLHPEIHKNTTEVIMKIFSKFIPMFENMLNVILNGPPGSRIKLPYTLWDEFDESEPEGVEAQEEYYRRMDEYHDNRPLLDPELNDFKPYIIKKPYSLLNKHVQVIVKLANIQLTPEKPKYDGGVWHCEGTQHENIVSTGIYYYDNKNITQSKLSFRVGVFEPWYEQGDNRGMGLGYGLHDEELLIQPVGSIISKEHRSIVFPNTMQHLVEPFELEDKTIPGHRKILAFFLIDPTKKIHSTGDIQPQQLNWTLDMLQEILKNKLPPEIILEIVKRVDGLISLETAKEWRLELMEARKASNEMFYDHDGPVFLRHFSLCEH</sequence>
<evidence type="ECO:0000313" key="3">
    <source>
        <dbReference type="EMBL" id="KAJ3205310.1"/>
    </source>
</evidence>
<dbReference type="Pfam" id="PF21666">
    <property type="entry name" value="DUF4246_N"/>
    <property type="match status" value="1"/>
</dbReference>
<evidence type="ECO:0000259" key="2">
    <source>
        <dbReference type="Pfam" id="PF21666"/>
    </source>
</evidence>
<comment type="caution">
    <text evidence="3">The sequence shown here is derived from an EMBL/GenBank/DDBJ whole genome shotgun (WGS) entry which is preliminary data.</text>
</comment>
<name>A0AAD5XXA1_9FUNG</name>
<dbReference type="AlphaFoldDB" id="A0AAD5XXA1"/>
<keyword evidence="4" id="KW-1185">Reference proteome</keyword>
<proteinExistence type="predicted"/>
<dbReference type="EMBL" id="JADGJW010001215">
    <property type="protein sequence ID" value="KAJ3205310.1"/>
    <property type="molecule type" value="Genomic_DNA"/>
</dbReference>